<keyword evidence="2" id="KW-0732">Signal</keyword>
<gene>
    <name evidence="3" type="ORF">UV91_C0010G0002</name>
</gene>
<dbReference type="EMBL" id="LCGH01000010">
    <property type="protein sequence ID" value="KKT10815.1"/>
    <property type="molecule type" value="Genomic_DNA"/>
</dbReference>
<feature type="chain" id="PRO_5002536840" description="Lipoprotein" evidence="2">
    <location>
        <begin position="23"/>
        <end position="149"/>
    </location>
</feature>
<organism evidence="3 4">
    <name type="scientific">Candidatus Nomurabacteria bacterium GW2011_GWF2_43_24</name>
    <dbReference type="NCBI Taxonomy" id="1618778"/>
    <lineage>
        <taxon>Bacteria</taxon>
        <taxon>Candidatus Nomuraibacteriota</taxon>
    </lineage>
</organism>
<feature type="signal peptide" evidence="2">
    <location>
        <begin position="1"/>
        <end position="22"/>
    </location>
</feature>
<feature type="region of interest" description="Disordered" evidence="1">
    <location>
        <begin position="129"/>
        <end position="149"/>
    </location>
</feature>
<feature type="compositionally biased region" description="Basic and acidic residues" evidence="1">
    <location>
        <begin position="129"/>
        <end position="140"/>
    </location>
</feature>
<evidence type="ECO:0000313" key="3">
    <source>
        <dbReference type="EMBL" id="KKT10815.1"/>
    </source>
</evidence>
<name>A0A0G1ELG8_9BACT</name>
<evidence type="ECO:0000256" key="1">
    <source>
        <dbReference type="SAM" id="MobiDB-lite"/>
    </source>
</evidence>
<reference evidence="3 4" key="1">
    <citation type="journal article" date="2015" name="Nature">
        <title>rRNA introns, odd ribosomes, and small enigmatic genomes across a large radiation of phyla.</title>
        <authorList>
            <person name="Brown C.T."/>
            <person name="Hug L.A."/>
            <person name="Thomas B.C."/>
            <person name="Sharon I."/>
            <person name="Castelle C.J."/>
            <person name="Singh A."/>
            <person name="Wilkins M.J."/>
            <person name="Williams K.H."/>
            <person name="Banfield J.F."/>
        </authorList>
    </citation>
    <scope>NUCLEOTIDE SEQUENCE [LARGE SCALE GENOMIC DNA]</scope>
</reference>
<protein>
    <recommendedName>
        <fullName evidence="5">Lipoprotein</fullName>
    </recommendedName>
</protein>
<dbReference type="Proteomes" id="UP000033907">
    <property type="component" value="Unassembled WGS sequence"/>
</dbReference>
<accession>A0A0G1ELG8</accession>
<evidence type="ECO:0008006" key="5">
    <source>
        <dbReference type="Google" id="ProtNLM"/>
    </source>
</evidence>
<proteinExistence type="predicted"/>
<evidence type="ECO:0000256" key="2">
    <source>
        <dbReference type="SAM" id="SignalP"/>
    </source>
</evidence>
<evidence type="ECO:0000313" key="4">
    <source>
        <dbReference type="Proteomes" id="UP000033907"/>
    </source>
</evidence>
<dbReference type="AlphaFoldDB" id="A0A0G1ELG8"/>
<sequence length="149" mass="16092">MRTVMKAFVVLALLLCVGCGNKIDNKLAELEAKPAAATVGDAKTLYKEATDLIRWHEDPQHEQMTPEQLTRAKALQKRRFDEGLALVKDKAASGLSGALGGLGFGGFNLQSIDPSKAIDWFLGVGNPEVDKFTGPDRSPTDQRGAQGWP</sequence>
<comment type="caution">
    <text evidence="3">The sequence shown here is derived from an EMBL/GenBank/DDBJ whole genome shotgun (WGS) entry which is preliminary data.</text>
</comment>